<keyword evidence="8" id="KW-0720">Serine protease</keyword>
<name>A0A9X1V4I5_9FLAO</name>
<dbReference type="Proteomes" id="UP001139226">
    <property type="component" value="Unassembled WGS sequence"/>
</dbReference>
<dbReference type="NCBIfam" id="TIGR02069">
    <property type="entry name" value="cyanophycinase"/>
    <property type="match status" value="1"/>
</dbReference>
<comment type="function">
    <text evidence="2">Exopeptidase that catalyzes the hydrolytic cleavage of multi-L-arginyl-poly-L-aspartic acid (cyanophycin; a water-insoluble reserve polymer) into aspartate-arginine dipeptides.</text>
</comment>
<keyword evidence="7 10" id="KW-0378">Hydrolase</keyword>
<organism evidence="10 11">
    <name type="scientific">Christiangramia lutea</name>
    <dbReference type="NCBI Taxonomy" id="1607951"/>
    <lineage>
        <taxon>Bacteria</taxon>
        <taxon>Pseudomonadati</taxon>
        <taxon>Bacteroidota</taxon>
        <taxon>Flavobacteriia</taxon>
        <taxon>Flavobacteriales</taxon>
        <taxon>Flavobacteriaceae</taxon>
        <taxon>Christiangramia</taxon>
    </lineage>
</organism>
<sequence length="297" mass="32462">MKLVKITGLFLLALCWISCNSGDKSEKILEDEQQMAKVSNLPKGKLFIIGGGKRPPELVQELIEVSNLKNDTYAVILPMASVEPDSAVFYASKQFTELGIESEKIKGFNFQKNRQNVEQLDSLANAGLIYISGGDQNRFMDIVLNSPISDAIKRAYQNGATIAGTSAGAAVMSKKMITGDEFKHPEYTGDFKTIEAENIELKEGLGLIDNAIIDQHFIQRMRMNRLISTAIENPDEICIGIDESTAILVQNDSAKVLGAAQVIVLKNINKSKISKDGLIGGRDLQLSVILPGEKFAL</sequence>
<feature type="signal peptide" evidence="9">
    <location>
        <begin position="1"/>
        <end position="21"/>
    </location>
</feature>
<protein>
    <recommendedName>
        <fullName evidence="5">Cyanophycinase</fullName>
        <ecNumber evidence="4">3.4.15.6</ecNumber>
    </recommendedName>
</protein>
<proteinExistence type="inferred from homology"/>
<comment type="similarity">
    <text evidence="3">Belongs to the peptidase S51 family.</text>
</comment>
<evidence type="ECO:0000256" key="9">
    <source>
        <dbReference type="SAM" id="SignalP"/>
    </source>
</evidence>
<keyword evidence="10" id="KW-0121">Carboxypeptidase</keyword>
<dbReference type="PANTHER" id="PTHR36175">
    <property type="entry name" value="CYANOPHYCINASE"/>
    <property type="match status" value="1"/>
</dbReference>
<evidence type="ECO:0000256" key="1">
    <source>
        <dbReference type="ARBA" id="ARBA00001092"/>
    </source>
</evidence>
<dbReference type="SUPFAM" id="SSF52317">
    <property type="entry name" value="Class I glutamine amidotransferase-like"/>
    <property type="match status" value="1"/>
</dbReference>
<dbReference type="GO" id="GO:0008236">
    <property type="term" value="F:serine-type peptidase activity"/>
    <property type="evidence" value="ECO:0007669"/>
    <property type="project" value="UniProtKB-KW"/>
</dbReference>
<dbReference type="RefSeq" id="WP_240712783.1">
    <property type="nucleotide sequence ID" value="NZ_JAKVTV010000001.1"/>
</dbReference>
<dbReference type="PANTHER" id="PTHR36175:SF1">
    <property type="entry name" value="CYANOPHYCINASE"/>
    <property type="match status" value="1"/>
</dbReference>
<keyword evidence="11" id="KW-1185">Reference proteome</keyword>
<comment type="catalytic activity">
    <reaction evidence="1">
        <text>[L-4-(L-arginin-2-N-yl)aspartate](n) + H2O = [L-4-(L-arginin-2-N-yl)aspartate](n-1) + L-4-(L-arginin-2-N-yl)aspartate</text>
        <dbReference type="Rhea" id="RHEA:12845"/>
        <dbReference type="Rhea" id="RHEA-COMP:13728"/>
        <dbReference type="Rhea" id="RHEA-COMP:13734"/>
        <dbReference type="ChEBI" id="CHEBI:15377"/>
        <dbReference type="ChEBI" id="CHEBI:137986"/>
        <dbReference type="ChEBI" id="CHEBI:137991"/>
        <dbReference type="EC" id="3.4.15.6"/>
    </reaction>
</comment>
<keyword evidence="6" id="KW-0645">Protease</keyword>
<dbReference type="CDD" id="cd03145">
    <property type="entry name" value="GAT1_cyanophycinase"/>
    <property type="match status" value="1"/>
</dbReference>
<keyword evidence="9" id="KW-0732">Signal</keyword>
<evidence type="ECO:0000256" key="3">
    <source>
        <dbReference type="ARBA" id="ARBA00006534"/>
    </source>
</evidence>
<dbReference type="InterPro" id="IPR011811">
    <property type="entry name" value="Peptidase_S51_cyanophycinase"/>
</dbReference>
<reference evidence="10" key="1">
    <citation type="submission" date="2022-03" db="EMBL/GenBank/DDBJ databases">
        <title>Gramella crocea sp. nov., isolated from activated sludge of a seafood processing plant.</title>
        <authorList>
            <person name="Zhang X."/>
        </authorList>
    </citation>
    <scope>NUCLEOTIDE SEQUENCE</scope>
    <source>
        <strain evidence="10">YJ019</strain>
    </source>
</reference>
<dbReference type="GO" id="GO:0008241">
    <property type="term" value="F:peptidyl-dipeptidase activity"/>
    <property type="evidence" value="ECO:0007669"/>
    <property type="project" value="UniProtKB-EC"/>
</dbReference>
<dbReference type="AlphaFoldDB" id="A0A9X1V4I5"/>
<comment type="caution">
    <text evidence="10">The sequence shown here is derived from an EMBL/GenBank/DDBJ whole genome shotgun (WGS) entry which is preliminary data.</text>
</comment>
<accession>A0A9X1V4I5</accession>
<dbReference type="GO" id="GO:0004180">
    <property type="term" value="F:carboxypeptidase activity"/>
    <property type="evidence" value="ECO:0007669"/>
    <property type="project" value="UniProtKB-KW"/>
</dbReference>
<dbReference type="GO" id="GO:0006508">
    <property type="term" value="P:proteolysis"/>
    <property type="evidence" value="ECO:0007669"/>
    <property type="project" value="UniProtKB-KW"/>
</dbReference>
<evidence type="ECO:0000256" key="6">
    <source>
        <dbReference type="ARBA" id="ARBA00022670"/>
    </source>
</evidence>
<dbReference type="InterPro" id="IPR029062">
    <property type="entry name" value="Class_I_gatase-like"/>
</dbReference>
<evidence type="ECO:0000256" key="4">
    <source>
        <dbReference type="ARBA" id="ARBA00013115"/>
    </source>
</evidence>
<dbReference type="EC" id="3.4.15.6" evidence="4"/>
<evidence type="ECO:0000313" key="11">
    <source>
        <dbReference type="Proteomes" id="UP001139226"/>
    </source>
</evidence>
<dbReference type="InterPro" id="IPR005320">
    <property type="entry name" value="Peptidase_S51"/>
</dbReference>
<gene>
    <name evidence="10" type="ORF">ML462_05685</name>
</gene>
<evidence type="ECO:0000256" key="8">
    <source>
        <dbReference type="ARBA" id="ARBA00022825"/>
    </source>
</evidence>
<evidence type="ECO:0000313" key="10">
    <source>
        <dbReference type="EMBL" id="MCH4822659.1"/>
    </source>
</evidence>
<feature type="chain" id="PRO_5040754580" description="Cyanophycinase" evidence="9">
    <location>
        <begin position="22"/>
        <end position="297"/>
    </location>
</feature>
<evidence type="ECO:0000256" key="2">
    <source>
        <dbReference type="ARBA" id="ARBA00002039"/>
    </source>
</evidence>
<dbReference type="Pfam" id="PF03575">
    <property type="entry name" value="Peptidase_S51"/>
    <property type="match status" value="1"/>
</dbReference>
<evidence type="ECO:0000256" key="7">
    <source>
        <dbReference type="ARBA" id="ARBA00022801"/>
    </source>
</evidence>
<dbReference type="EMBL" id="JAKVTV010000001">
    <property type="protein sequence ID" value="MCH4822659.1"/>
    <property type="molecule type" value="Genomic_DNA"/>
</dbReference>
<evidence type="ECO:0000256" key="5">
    <source>
        <dbReference type="ARBA" id="ARBA00015719"/>
    </source>
</evidence>
<dbReference type="Gene3D" id="3.40.50.880">
    <property type="match status" value="1"/>
</dbReference>